<dbReference type="InterPro" id="IPR036852">
    <property type="entry name" value="Peptidase_S8/S53_dom_sf"/>
</dbReference>
<dbReference type="Proteomes" id="UP000050424">
    <property type="component" value="Unassembled WGS sequence"/>
</dbReference>
<dbReference type="Gene3D" id="1.10.45.10">
    <property type="entry name" value="Vanillyl-alcohol Oxidase, Chain A, domain 4"/>
    <property type="match status" value="1"/>
</dbReference>
<dbReference type="GO" id="GO:1903457">
    <property type="term" value="P:lactate catabolic process"/>
    <property type="evidence" value="ECO:0007669"/>
    <property type="project" value="TreeGrafter"/>
</dbReference>
<dbReference type="InterPro" id="IPR056002">
    <property type="entry name" value="DUF7580"/>
</dbReference>
<accession>A0A0P7BKN3</accession>
<evidence type="ECO:0000313" key="13">
    <source>
        <dbReference type="Proteomes" id="UP000050424"/>
    </source>
</evidence>
<protein>
    <recommendedName>
        <fullName evidence="11">FAD-binding PCMH-type domain-containing protein</fullName>
    </recommendedName>
</protein>
<name>A0A0P7BKN3_9HYPO</name>
<evidence type="ECO:0000256" key="10">
    <source>
        <dbReference type="SAM" id="MobiDB-lite"/>
    </source>
</evidence>
<dbReference type="InterPro" id="IPR016169">
    <property type="entry name" value="FAD-bd_PCMH_sub2"/>
</dbReference>
<dbReference type="FunFam" id="3.30.70.2740:FF:000001">
    <property type="entry name" value="D-lactate dehydrogenase mitochondrial"/>
    <property type="match status" value="1"/>
</dbReference>
<dbReference type="PROSITE" id="PS00136">
    <property type="entry name" value="SUBTILASE_ASP"/>
    <property type="match status" value="1"/>
</dbReference>
<dbReference type="PANTHER" id="PTHR11748">
    <property type="entry name" value="D-LACTATE DEHYDROGENASE"/>
    <property type="match status" value="1"/>
</dbReference>
<dbReference type="InterPro" id="IPR016164">
    <property type="entry name" value="FAD-linked_Oxase-like_C"/>
</dbReference>
<dbReference type="FunFam" id="3.30.465.10:FF:000014">
    <property type="entry name" value="D-lactate dehydrogenase (Cytochrome), putative"/>
    <property type="match status" value="1"/>
</dbReference>
<sequence length="1252" mass="137957">MRAKYADVATTMKALGEIRQCVGQDGVSVDKDDLEEHGYSEWSTSNTDVRPVAIVRPKTTEDVSEIAKICTKYKVPIVPYGAGSSVEGNFSSPYSGICLDMSSMDKIVAFHPEDMDVVVQPGVNWVNLNDKIEETGLFLPLDPSPTALVGGMVATNCSGTNAMRYGTMKDYVVNLTVVLADGSVIKTRYRPRKTSAGYNLTALFTGSEGTLGIITEVTLKLAIIPESFSVATATFSSVKEAADAAFKMMRRGVPLAALELMDEVQMQVINKSGGDGGRMWDELPTLFLKCSRFGQLESKLSGPTSQLDLRALRYGRQMLLCHSHEWQNLSANKSKETANDLGLFASVLGHVGDGNFHQVVMYKPDQEKERKAVEGCINLMMDRALEMEGTVSGEHGIGLGKKHCLEKELGPATIGVMKALKETLDPQMRVSDLVEWRVVQVVHPQLLAAVTLSLAGLATDHPSSNLRRVLQSLQSELKTLALVIPICKELSESGSSLFKVQVKEVVSSLNKLFAVDLFDFLRDISEEHESDDCLKLWSGDFKGLNAIPLVDQEPCESVTSAVRTFNKSMEAYFQMRLEEPTPHLEEPGTKVQKSKNSLQMEIELLLSTLQNQLAECESGVQHQIVLQLAGRKWESSESTAISLFVSGCGNSDTWQEVHYSAPSIYLLDPSDNGLVPYMRCSQVEPQSPEKLLGSSIFLNFGKLLVEIETGSRVVVAEKDNHDNPSLWLTIEKFVREKMPSATESYLQAIEGCLDLHTKASLETAEELTRLTYKSIISHLEKDQSHYRRPSLKRQRDQPDQRYCREEVTANSQARKKWTDRGSNALHHRHNPIMGKSVTFEDVEPSCDQHISDGGATKRARTHTLVPSGLSSEDDIPQTRTSTATADQMSNQTKTVLSNSDCAMTSKIKRSTEKQLQMTSPRERGKGFEIFDDVPEHVHDVRTVAKSKWFYDNINLFLSSYLPDTSSYPQAVSGSKTPSRRVRICVIDTGIDLMHPGVRGGMAGQRLKELKSWKNGPTDMTDNYGHGTHVADIIFRTAPEAEIYVAKIADAKYLPEEDELLIAHAIDWAVAQDVDIISISLGMHRRNHDVDGAVNRAIAAGKILIAAAGNHGNNGPRAFPGSNRHVICIHASDGAGKDGKISPQPSANDDNFMTLGIAVPLTWKQHEIFMSGTSFATAIASAIAADVLEIAKGIAMSPQQHARLNSAEGMRVMFQLLSPTSDGGYRYVAPWGLWNHRRTDGVIRDMILEKLDE</sequence>
<feature type="compositionally biased region" description="Basic and acidic residues" evidence="10">
    <location>
        <begin position="793"/>
        <end position="807"/>
    </location>
</feature>
<dbReference type="GO" id="GO:0006508">
    <property type="term" value="P:proteolysis"/>
    <property type="evidence" value="ECO:0007669"/>
    <property type="project" value="UniProtKB-KW"/>
</dbReference>
<dbReference type="SUPFAM" id="SSF56176">
    <property type="entry name" value="FAD-binding/transporter-associated domain-like"/>
    <property type="match status" value="1"/>
</dbReference>
<dbReference type="SUPFAM" id="SSF52743">
    <property type="entry name" value="Subtilisin-like"/>
    <property type="match status" value="1"/>
</dbReference>
<keyword evidence="4 9" id="KW-0645">Protease</keyword>
<dbReference type="InterPro" id="IPR023827">
    <property type="entry name" value="Peptidase_S8_Asp-AS"/>
</dbReference>
<comment type="similarity">
    <text evidence="9">Belongs to the peptidase S8 family.</text>
</comment>
<keyword evidence="13" id="KW-1185">Reference proteome</keyword>
<dbReference type="GO" id="GO:0004252">
    <property type="term" value="F:serine-type endopeptidase activity"/>
    <property type="evidence" value="ECO:0007669"/>
    <property type="project" value="UniProtKB-UniRule"/>
</dbReference>
<dbReference type="InterPro" id="IPR004113">
    <property type="entry name" value="FAD-bd_oxidored_4_C"/>
</dbReference>
<dbReference type="OrthoDB" id="7786253at2759"/>
<feature type="region of interest" description="Disordered" evidence="10">
    <location>
        <begin position="783"/>
        <end position="829"/>
    </location>
</feature>
<evidence type="ECO:0000313" key="12">
    <source>
        <dbReference type="EMBL" id="KPM41849.1"/>
    </source>
</evidence>
<dbReference type="GO" id="GO:0008720">
    <property type="term" value="F:D-lactate dehydrogenase (NAD+) activity"/>
    <property type="evidence" value="ECO:0007669"/>
    <property type="project" value="TreeGrafter"/>
</dbReference>
<evidence type="ECO:0000256" key="2">
    <source>
        <dbReference type="ARBA" id="ARBA00008000"/>
    </source>
</evidence>
<dbReference type="PRINTS" id="PR00723">
    <property type="entry name" value="SUBTILISIN"/>
</dbReference>
<dbReference type="Gene3D" id="3.30.465.10">
    <property type="match status" value="1"/>
</dbReference>
<dbReference type="GO" id="GO:0071949">
    <property type="term" value="F:FAD binding"/>
    <property type="evidence" value="ECO:0007669"/>
    <property type="project" value="InterPro"/>
</dbReference>
<dbReference type="InterPro" id="IPR000209">
    <property type="entry name" value="Peptidase_S8/S53_dom"/>
</dbReference>
<dbReference type="SUPFAM" id="SSF55103">
    <property type="entry name" value="FAD-linked oxidases, C-terminal domain"/>
    <property type="match status" value="1"/>
</dbReference>
<proteinExistence type="inferred from homology"/>
<evidence type="ECO:0000256" key="7">
    <source>
        <dbReference type="ARBA" id="ARBA00022827"/>
    </source>
</evidence>
<dbReference type="InterPro" id="IPR016166">
    <property type="entry name" value="FAD-bd_PCMH"/>
</dbReference>
<dbReference type="InterPro" id="IPR016171">
    <property type="entry name" value="Vanillyl_alc_oxidase_C-sub2"/>
</dbReference>
<comment type="cofactor">
    <cofactor evidence="1">
        <name>FAD</name>
        <dbReference type="ChEBI" id="CHEBI:57692"/>
    </cofactor>
</comment>
<evidence type="ECO:0000256" key="1">
    <source>
        <dbReference type="ARBA" id="ARBA00001974"/>
    </source>
</evidence>
<dbReference type="EMBL" id="LKCW01000058">
    <property type="protein sequence ID" value="KPM41849.1"/>
    <property type="molecule type" value="Genomic_DNA"/>
</dbReference>
<evidence type="ECO:0000256" key="3">
    <source>
        <dbReference type="ARBA" id="ARBA00022630"/>
    </source>
</evidence>
<dbReference type="STRING" id="78410.A0A0P7BKN3"/>
<keyword evidence="3" id="KW-0285">Flavoprotein</keyword>
<dbReference type="PANTHER" id="PTHR11748:SF83">
    <property type="entry name" value="DEHYDROGENASE (CYTOCHROME), PUTATIVE (AFU_ORTHOLOGUE AFUA_1G17520)-RELATED"/>
    <property type="match status" value="1"/>
</dbReference>
<evidence type="ECO:0000256" key="9">
    <source>
        <dbReference type="PROSITE-ProRule" id="PRU01240"/>
    </source>
</evidence>
<reference evidence="12 13" key="1">
    <citation type="submission" date="2015-09" db="EMBL/GenBank/DDBJ databases">
        <title>Draft genome of a European isolate of the apple canker pathogen Neonectria ditissima.</title>
        <authorList>
            <person name="Gomez-Cortecero A."/>
            <person name="Harrison R.J."/>
            <person name="Armitage A.D."/>
        </authorList>
    </citation>
    <scope>NUCLEOTIDE SEQUENCE [LARGE SCALE GENOMIC DNA]</scope>
    <source>
        <strain evidence="12 13">R09/05</strain>
    </source>
</reference>
<feature type="active site" description="Charge relay system" evidence="9">
    <location>
        <position position="1173"/>
    </location>
</feature>
<dbReference type="Pfam" id="PF01565">
    <property type="entry name" value="FAD_binding_4"/>
    <property type="match status" value="1"/>
</dbReference>
<dbReference type="AlphaFoldDB" id="A0A0P7BKN3"/>
<dbReference type="InterPro" id="IPR036318">
    <property type="entry name" value="FAD-bd_PCMH-like_sf"/>
</dbReference>
<dbReference type="InterPro" id="IPR006094">
    <property type="entry name" value="Oxid_FAD_bind_N"/>
</dbReference>
<dbReference type="Gene3D" id="3.40.50.200">
    <property type="entry name" value="Peptidase S8/S53 domain"/>
    <property type="match status" value="1"/>
</dbReference>
<comment type="similarity">
    <text evidence="2">Belongs to the FAD-binding oxidoreductase/transferase type 4 family.</text>
</comment>
<dbReference type="GO" id="GO:0004458">
    <property type="term" value="F:D-lactate dehydrogenase (cytochrome) activity"/>
    <property type="evidence" value="ECO:0007669"/>
    <property type="project" value="TreeGrafter"/>
</dbReference>
<organism evidence="12 13">
    <name type="scientific">Neonectria ditissima</name>
    <dbReference type="NCBI Taxonomy" id="78410"/>
    <lineage>
        <taxon>Eukaryota</taxon>
        <taxon>Fungi</taxon>
        <taxon>Dikarya</taxon>
        <taxon>Ascomycota</taxon>
        <taxon>Pezizomycotina</taxon>
        <taxon>Sordariomycetes</taxon>
        <taxon>Hypocreomycetidae</taxon>
        <taxon>Hypocreales</taxon>
        <taxon>Nectriaceae</taxon>
        <taxon>Neonectria</taxon>
    </lineage>
</organism>
<dbReference type="Gene3D" id="3.30.70.2740">
    <property type="match status" value="1"/>
</dbReference>
<comment type="caution">
    <text evidence="12">The sequence shown here is derived from an EMBL/GenBank/DDBJ whole genome shotgun (WGS) entry which is preliminary data.</text>
</comment>
<evidence type="ECO:0000256" key="6">
    <source>
        <dbReference type="ARBA" id="ARBA00022825"/>
    </source>
</evidence>
<gene>
    <name evidence="12" type="ORF">AK830_g4744</name>
</gene>
<dbReference type="InterPro" id="IPR015500">
    <property type="entry name" value="Peptidase_S8_subtilisin-rel"/>
</dbReference>
<dbReference type="PROSITE" id="PS51387">
    <property type="entry name" value="FAD_PCMH"/>
    <property type="match status" value="1"/>
</dbReference>
<feature type="active site" description="Charge relay system" evidence="9">
    <location>
        <position position="1025"/>
    </location>
</feature>
<keyword evidence="5 9" id="KW-0378">Hydrolase</keyword>
<evidence type="ECO:0000256" key="8">
    <source>
        <dbReference type="ARBA" id="ARBA00023002"/>
    </source>
</evidence>
<dbReference type="GO" id="GO:0005739">
    <property type="term" value="C:mitochondrion"/>
    <property type="evidence" value="ECO:0007669"/>
    <property type="project" value="TreeGrafter"/>
</dbReference>
<dbReference type="PROSITE" id="PS51892">
    <property type="entry name" value="SUBTILASE"/>
    <property type="match status" value="1"/>
</dbReference>
<evidence type="ECO:0000256" key="5">
    <source>
        <dbReference type="ARBA" id="ARBA00022801"/>
    </source>
</evidence>
<keyword evidence="8" id="KW-0560">Oxidoreductase</keyword>
<dbReference type="Pfam" id="PF00082">
    <property type="entry name" value="Peptidase_S8"/>
    <property type="match status" value="1"/>
</dbReference>
<dbReference type="Pfam" id="PF24476">
    <property type="entry name" value="DUF7580"/>
    <property type="match status" value="1"/>
</dbReference>
<dbReference type="Pfam" id="PF02913">
    <property type="entry name" value="FAD-oxidase_C"/>
    <property type="match status" value="2"/>
</dbReference>
<keyword evidence="6 9" id="KW-0720">Serine protease</keyword>
<keyword evidence="7" id="KW-0274">FAD</keyword>
<feature type="active site" description="Charge relay system" evidence="9">
    <location>
        <position position="987"/>
    </location>
</feature>
<evidence type="ECO:0000256" key="4">
    <source>
        <dbReference type="ARBA" id="ARBA00022670"/>
    </source>
</evidence>
<feature type="domain" description="FAD-binding PCMH-type" evidence="11">
    <location>
        <begin position="47"/>
        <end position="224"/>
    </location>
</feature>
<evidence type="ECO:0000259" key="11">
    <source>
        <dbReference type="PROSITE" id="PS51387"/>
    </source>
</evidence>